<evidence type="ECO:0000313" key="7">
    <source>
        <dbReference type="Proteomes" id="UP000663879"/>
    </source>
</evidence>
<dbReference type="PIRSF" id="PIRSF037755">
    <property type="entry name" value="Mettl2_prd"/>
    <property type="match status" value="1"/>
</dbReference>
<comment type="caution">
    <text evidence="6">The sequence shown here is derived from an EMBL/GenBank/DDBJ whole genome shotgun (WGS) entry which is preliminary data.</text>
</comment>
<dbReference type="SUPFAM" id="SSF53335">
    <property type="entry name" value="S-adenosyl-L-methionine-dependent methyltransferases"/>
    <property type="match status" value="1"/>
</dbReference>
<keyword evidence="2 4" id="KW-0489">Methyltransferase</keyword>
<dbReference type="GO" id="GO:0008757">
    <property type="term" value="F:S-adenosylmethionine-dependent methyltransferase activity"/>
    <property type="evidence" value="ECO:0007669"/>
    <property type="project" value="UniProtKB-ARBA"/>
</dbReference>
<dbReference type="CDD" id="cd02440">
    <property type="entry name" value="AdoMet_MTases"/>
    <property type="match status" value="1"/>
</dbReference>
<evidence type="ECO:0000256" key="4">
    <source>
        <dbReference type="PIRNR" id="PIRNR037755"/>
    </source>
</evidence>
<evidence type="ECO:0000259" key="5">
    <source>
        <dbReference type="Pfam" id="PF08242"/>
    </source>
</evidence>
<feature type="domain" description="Methyltransferase type 12" evidence="5">
    <location>
        <begin position="125"/>
        <end position="228"/>
    </location>
</feature>
<comment type="function">
    <text evidence="4">S-adenosyl-L-methionine-dependent methyltransferase.</text>
</comment>
<dbReference type="PANTHER" id="PTHR22809:SF5">
    <property type="entry name" value="TRNA N(3)-METHYLCYTIDINE METHYLTRANSFERASE METTL6"/>
    <property type="match status" value="1"/>
</dbReference>
<comment type="similarity">
    <text evidence="1 4">Belongs to the methyltransferase superfamily. METL family.</text>
</comment>
<keyword evidence="7" id="KW-1185">Reference proteome</keyword>
<dbReference type="PANTHER" id="PTHR22809">
    <property type="entry name" value="METHYLTRANSFERASE-RELATED"/>
    <property type="match status" value="1"/>
</dbReference>
<reference evidence="6" key="1">
    <citation type="submission" date="2021-02" db="EMBL/GenBank/DDBJ databases">
        <authorList>
            <person name="Nowell W R."/>
        </authorList>
    </citation>
    <scope>NUCLEOTIDE SEQUENCE</scope>
    <source>
        <strain evidence="6">Ploen Becks lab</strain>
    </source>
</reference>
<dbReference type="OrthoDB" id="417697at2759"/>
<keyword evidence="3 4" id="KW-0808">Transferase</keyword>
<gene>
    <name evidence="6" type="ORF">OXX778_LOCUS8208</name>
</gene>
<dbReference type="Gene3D" id="3.40.50.150">
    <property type="entry name" value="Vaccinia Virus protein VP39"/>
    <property type="match status" value="1"/>
</dbReference>
<dbReference type="InterPro" id="IPR029063">
    <property type="entry name" value="SAM-dependent_MTases_sf"/>
</dbReference>
<protein>
    <recommendedName>
        <fullName evidence="4">tRNA N(3)-methylcytidine methyltransferase</fullName>
        <ecNumber evidence="4">2.1.1.-</ecNumber>
    </recommendedName>
</protein>
<sequence length="327" mass="38606">MSLLNQDLDTKLSLNENKNGLESLDIQINEGEEVPFQDKGHKPRELTEDEKLKLESDQQLVSEFKRNKYELDAKKNWDLFYRRNKANFFKDRYWTFREFDELNEDHHSIENDESMTSQKPIKKLIEIGCGVGNFMYPLIKNNKHIFVYACDFSTDAIQLLKSNPDYDTNRCLGFVCDITKENYLKECLPENELVDAVTLIFVLSAIHPDKMRKAAENIAQVLRPGGIVFVRDYGIYDHSMIRFEKGHKLDEKFYVRQDGTRTFFFSLEEIENIFLKPVENSDVKLFEKSINEYVFRETVNVKENLRVPRVFIQSKFIRTNSHFSRTC</sequence>
<dbReference type="EC" id="2.1.1.-" evidence="4"/>
<name>A0A813V1R7_9BILA</name>
<dbReference type="Pfam" id="PF08242">
    <property type="entry name" value="Methyltransf_12"/>
    <property type="match status" value="1"/>
</dbReference>
<evidence type="ECO:0000313" key="6">
    <source>
        <dbReference type="EMBL" id="CAF0835968.1"/>
    </source>
</evidence>
<organism evidence="6 7">
    <name type="scientific">Brachionus calyciflorus</name>
    <dbReference type="NCBI Taxonomy" id="104777"/>
    <lineage>
        <taxon>Eukaryota</taxon>
        <taxon>Metazoa</taxon>
        <taxon>Spiralia</taxon>
        <taxon>Gnathifera</taxon>
        <taxon>Rotifera</taxon>
        <taxon>Eurotatoria</taxon>
        <taxon>Monogononta</taxon>
        <taxon>Pseudotrocha</taxon>
        <taxon>Ploima</taxon>
        <taxon>Brachionidae</taxon>
        <taxon>Brachionus</taxon>
    </lineage>
</organism>
<evidence type="ECO:0000256" key="3">
    <source>
        <dbReference type="ARBA" id="ARBA00022679"/>
    </source>
</evidence>
<dbReference type="Proteomes" id="UP000663879">
    <property type="component" value="Unassembled WGS sequence"/>
</dbReference>
<dbReference type="AlphaFoldDB" id="A0A813V1R7"/>
<evidence type="ECO:0000256" key="1">
    <source>
        <dbReference type="ARBA" id="ARBA00009725"/>
    </source>
</evidence>
<proteinExistence type="inferred from homology"/>
<evidence type="ECO:0000256" key="2">
    <source>
        <dbReference type="ARBA" id="ARBA00022603"/>
    </source>
</evidence>
<dbReference type="GO" id="GO:0032259">
    <property type="term" value="P:methylation"/>
    <property type="evidence" value="ECO:0007669"/>
    <property type="project" value="UniProtKB-KW"/>
</dbReference>
<dbReference type="EMBL" id="CAJNOC010001113">
    <property type="protein sequence ID" value="CAF0835968.1"/>
    <property type="molecule type" value="Genomic_DNA"/>
</dbReference>
<accession>A0A813V1R7</accession>
<dbReference type="GO" id="GO:0008173">
    <property type="term" value="F:RNA methyltransferase activity"/>
    <property type="evidence" value="ECO:0007669"/>
    <property type="project" value="UniProtKB-ARBA"/>
</dbReference>
<dbReference type="InterPro" id="IPR013217">
    <property type="entry name" value="Methyltransf_12"/>
</dbReference>
<dbReference type="InterPro" id="IPR026113">
    <property type="entry name" value="METTL2/6/8-like"/>
</dbReference>